<name>A0ACB8T7U9_9AGAM</name>
<organism evidence="1 2">
    <name type="scientific">Artomyces pyxidatus</name>
    <dbReference type="NCBI Taxonomy" id="48021"/>
    <lineage>
        <taxon>Eukaryota</taxon>
        <taxon>Fungi</taxon>
        <taxon>Dikarya</taxon>
        <taxon>Basidiomycota</taxon>
        <taxon>Agaricomycotina</taxon>
        <taxon>Agaricomycetes</taxon>
        <taxon>Russulales</taxon>
        <taxon>Auriscalpiaceae</taxon>
        <taxon>Artomyces</taxon>
    </lineage>
</organism>
<evidence type="ECO:0000313" key="2">
    <source>
        <dbReference type="Proteomes" id="UP000814140"/>
    </source>
</evidence>
<protein>
    <submittedName>
        <fullName evidence="1">Uncharacterized protein</fullName>
    </submittedName>
</protein>
<reference evidence="1" key="2">
    <citation type="journal article" date="2022" name="New Phytol.">
        <title>Evolutionary transition to the ectomycorrhizal habit in the genomes of a hyperdiverse lineage of mushroom-forming fungi.</title>
        <authorList>
            <person name="Looney B."/>
            <person name="Miyauchi S."/>
            <person name="Morin E."/>
            <person name="Drula E."/>
            <person name="Courty P.E."/>
            <person name="Kohler A."/>
            <person name="Kuo A."/>
            <person name="LaButti K."/>
            <person name="Pangilinan J."/>
            <person name="Lipzen A."/>
            <person name="Riley R."/>
            <person name="Andreopoulos W."/>
            <person name="He G."/>
            <person name="Johnson J."/>
            <person name="Nolan M."/>
            <person name="Tritt A."/>
            <person name="Barry K.W."/>
            <person name="Grigoriev I.V."/>
            <person name="Nagy L.G."/>
            <person name="Hibbett D."/>
            <person name="Henrissat B."/>
            <person name="Matheny P.B."/>
            <person name="Labbe J."/>
            <person name="Martin F.M."/>
        </authorList>
    </citation>
    <scope>NUCLEOTIDE SEQUENCE</scope>
    <source>
        <strain evidence="1">HHB10654</strain>
    </source>
</reference>
<comment type="caution">
    <text evidence="1">The sequence shown here is derived from an EMBL/GenBank/DDBJ whole genome shotgun (WGS) entry which is preliminary data.</text>
</comment>
<sequence>MVMFASLLGVAALYAGVVSARPMPDDNVGEVAVSAPYGTPESDVPAPTGSSNYGSSNYGSSYGNSYGGSYDNSYGGSADDSTSTWTSSASAYTAAATWSSSSSAYAAAATYGSGSSSWGGSGYDGCVQQCVANYGAPSSMAMPTQTGTSEGSYGTGATHTVWVAPTQGVLRYVPFATNASVGDTIKFIWGGNDHTVTKSSILGICNKTSDAPFASGTHNLSFVFTQVVNDTNPTFYYCGTPTHCQKGMFGIINPPNAFQGPGSASSMIPALASNYSSTATAVSACKNATQNNAGAANWGSNIDMSGMPGWSQSYAAENIMYTRTFLAANPEVLKSDGTVDMSLAQNNALMIPADVVAASNNAASAPASSSVAAPSAASTSATPSSSASTESAAKTNGAGVLSSSRVAVAAIAVLAAALAL</sequence>
<dbReference type="Proteomes" id="UP000814140">
    <property type="component" value="Unassembled WGS sequence"/>
</dbReference>
<dbReference type="EMBL" id="MU277198">
    <property type="protein sequence ID" value="KAI0064623.1"/>
    <property type="molecule type" value="Genomic_DNA"/>
</dbReference>
<gene>
    <name evidence="1" type="ORF">BV25DRAFT_1836923</name>
</gene>
<accession>A0ACB8T7U9</accession>
<proteinExistence type="predicted"/>
<reference evidence="1" key="1">
    <citation type="submission" date="2021-03" db="EMBL/GenBank/DDBJ databases">
        <authorList>
            <consortium name="DOE Joint Genome Institute"/>
            <person name="Ahrendt S."/>
            <person name="Looney B.P."/>
            <person name="Miyauchi S."/>
            <person name="Morin E."/>
            <person name="Drula E."/>
            <person name="Courty P.E."/>
            <person name="Chicoki N."/>
            <person name="Fauchery L."/>
            <person name="Kohler A."/>
            <person name="Kuo A."/>
            <person name="Labutti K."/>
            <person name="Pangilinan J."/>
            <person name="Lipzen A."/>
            <person name="Riley R."/>
            <person name="Andreopoulos W."/>
            <person name="He G."/>
            <person name="Johnson J."/>
            <person name="Barry K.W."/>
            <person name="Grigoriev I.V."/>
            <person name="Nagy L."/>
            <person name="Hibbett D."/>
            <person name="Henrissat B."/>
            <person name="Matheny P.B."/>
            <person name="Labbe J."/>
            <person name="Martin F."/>
        </authorList>
    </citation>
    <scope>NUCLEOTIDE SEQUENCE</scope>
    <source>
        <strain evidence="1">HHB10654</strain>
    </source>
</reference>
<keyword evidence="2" id="KW-1185">Reference proteome</keyword>
<evidence type="ECO:0000313" key="1">
    <source>
        <dbReference type="EMBL" id="KAI0064623.1"/>
    </source>
</evidence>